<protein>
    <submittedName>
        <fullName evidence="2">Putative dermacentor 9 kDa family member</fullName>
    </submittedName>
</protein>
<dbReference type="AlphaFoldDB" id="L7MCE0"/>
<feature type="signal peptide" evidence="1">
    <location>
        <begin position="1"/>
        <end position="19"/>
    </location>
</feature>
<evidence type="ECO:0000256" key="1">
    <source>
        <dbReference type="SAM" id="SignalP"/>
    </source>
</evidence>
<sequence length="87" mass="9751">MKWTLYTLLFLVLLKGLQTDTHVAVCNGICNEPGRPKRYCYDNGHGNCTCSCVGRDTQCHSLTRQNCSSKINCQDGDEVCLCRCESQ</sequence>
<name>L7MCE0_RHIPC</name>
<reference evidence="2" key="2">
    <citation type="journal article" date="2015" name="J. Proteomics">
        <title>Sexual differences in the sialomes of the zebra tick, Rhipicephalus pulchellus.</title>
        <authorList>
            <person name="Tan A.W."/>
            <person name="Francischetti I.M."/>
            <person name="Slovak M."/>
            <person name="Kini R.M."/>
            <person name="Ribeiro J.M."/>
        </authorList>
    </citation>
    <scope>NUCLEOTIDE SEQUENCE</scope>
    <source>
        <tissue evidence="2">Salivary gland</tissue>
    </source>
</reference>
<keyword evidence="1" id="KW-0732">Signal</keyword>
<proteinExistence type="evidence at transcript level"/>
<evidence type="ECO:0000313" key="2">
    <source>
        <dbReference type="EMBL" id="JAA60893.1"/>
    </source>
</evidence>
<organism evidence="2">
    <name type="scientific">Rhipicephalus pulchellus</name>
    <name type="common">Yellow backed tick</name>
    <name type="synonym">Dermacentor pulchellus</name>
    <dbReference type="NCBI Taxonomy" id="72859"/>
    <lineage>
        <taxon>Eukaryota</taxon>
        <taxon>Metazoa</taxon>
        <taxon>Ecdysozoa</taxon>
        <taxon>Arthropoda</taxon>
        <taxon>Chelicerata</taxon>
        <taxon>Arachnida</taxon>
        <taxon>Acari</taxon>
        <taxon>Parasitiformes</taxon>
        <taxon>Ixodida</taxon>
        <taxon>Ixodoidea</taxon>
        <taxon>Ixodidae</taxon>
        <taxon>Rhipicephalinae</taxon>
        <taxon>Rhipicephalus</taxon>
        <taxon>Rhipicephalus</taxon>
    </lineage>
</organism>
<feature type="chain" id="PRO_5003981589" evidence="1">
    <location>
        <begin position="20"/>
        <end position="87"/>
    </location>
</feature>
<reference evidence="2" key="1">
    <citation type="submission" date="2012-11" db="EMBL/GenBank/DDBJ databases">
        <authorList>
            <person name="Lucero-Rivera Y.E."/>
            <person name="Tovar-Ramirez D."/>
        </authorList>
    </citation>
    <scope>NUCLEOTIDE SEQUENCE</scope>
    <source>
        <tissue evidence="2">Salivary gland</tissue>
    </source>
</reference>
<accession>L7MCE0</accession>
<dbReference type="EMBL" id="GACK01004141">
    <property type="protein sequence ID" value="JAA60893.1"/>
    <property type="molecule type" value="mRNA"/>
</dbReference>